<dbReference type="Pfam" id="PF22456">
    <property type="entry name" value="PqqF-like_C_4"/>
    <property type="match status" value="1"/>
</dbReference>
<evidence type="ECO:0000256" key="1">
    <source>
        <dbReference type="ARBA" id="ARBA00007261"/>
    </source>
</evidence>
<feature type="domain" description="Coenzyme PQQ synthesis protein F-like C-terminal lobe" evidence="11">
    <location>
        <begin position="843"/>
        <end position="943"/>
    </location>
</feature>
<evidence type="ECO:0000313" key="13">
    <source>
        <dbReference type="Proteomes" id="UP001642464"/>
    </source>
</evidence>
<gene>
    <name evidence="12" type="ORF">SCF082_LOCUS20292</name>
</gene>
<evidence type="ECO:0000256" key="7">
    <source>
        <dbReference type="SAM" id="MobiDB-lite"/>
    </source>
</evidence>
<feature type="domain" description="Peptidase M16 N-terminal" evidence="9">
    <location>
        <begin position="57"/>
        <end position="187"/>
    </location>
</feature>
<evidence type="ECO:0000256" key="4">
    <source>
        <dbReference type="ARBA" id="ARBA00022801"/>
    </source>
</evidence>
<dbReference type="GO" id="GO:0008233">
    <property type="term" value="F:peptidase activity"/>
    <property type="evidence" value="ECO:0007669"/>
    <property type="project" value="UniProtKB-KW"/>
</dbReference>
<sequence>MKSWPFWAFPLTIQSLAVPLSEKPAALAPDVEVTRLTQKPKGDFREYQHSVLENGLRVVNIWDPNTTQAAVSLAVTVGSFSDPKGFDGLAHLLEHSMFLGSKGFPQRSGFDAWLAQHGGSSNAYTAEEQTVYYASVNSKALEECLERYADIFEAPLFNASWIWDEVQAVNSEHNKNRKSQEWRIQSLIGQMAVAESPAQRFHTGNLETLRRTDQESLAKEIRQFFNTHYCPPRMRLVTFGSASLESQLEQAMASFGKMSREGQGCEALAPTWAAGPPPFPSSTLRQMLRMQGLTPKPELHLVFPMTNLQPWVRSNPTAYLEHILLYAGGGSLLLAWRDQLGVASSLAVSQEDSSAGSKIIVSMALLPEGVERLPELFEAFFAFVGRARARTREQKLAVLGSLQESAQLGYDWAALQEASRAASQMANDMTKLAASDLLVAENLILDPDVDKIDRLLERLRPEGMLAILVDAANSSFWRRSPEDARPLPHYDVNYTVRPLELAWPNLVRTGAAAEAPRAARLRLDQHFAEVSQQLSLEVPGVIAGLPHVAEAAPPAHGFGPLGELWGELPKPLDLQSGRSALDVWHRPGWMLRQPRVTLQLTLRRPQGAKEPTAAEVVTTEMGLRILNELMSIRLAKLVDLGTTWKIETGPSSFSIHLSSFVGHAKGHFSQVLEQLTQPEEEAGDGALKRLRRLRRELNMEFEDQSEAVLSAAARERAILLTPKSFGRPELLEALGAENTSTSRALAAVLVRRSGHLAVTGLIMGNASKEEAKELQAHLLQQLGLGTQVQVLAANRSERVERVVRVRGLVELRARNPRGDHSHAMLMTLLAGAVSLKQRVLLALVSEVLNQVAFAVLRTQLQLGYVVGASVSSISNVLTVTCYVQSEVATPDVAEEHCEKVLAGDVVEALEALSAADFASIKESFRLQLLQPPLSTGDEMERFWGPIALGRCSNSSEEMLQYLQTVQPSDVATAWSSVVMPQKVREKVVIKLFGTGVNITERPETKVQLPAALHARLARERANATVLLGAASTKQRQALLSGGAGFYPQRLSCSVADPEESSDEEADEAKPTYLRREAL</sequence>
<protein>
    <submittedName>
        <fullName evidence="12">Insulin-degrading enzyme (Insulin protease) (Insulinase) (Insulysin)</fullName>
    </submittedName>
</protein>
<dbReference type="EMBL" id="CAXAMM010014113">
    <property type="protein sequence ID" value="CAK9032964.1"/>
    <property type="molecule type" value="Genomic_DNA"/>
</dbReference>
<keyword evidence="5" id="KW-0862">Zinc</keyword>
<dbReference type="Pfam" id="PF05193">
    <property type="entry name" value="Peptidase_M16_C"/>
    <property type="match status" value="1"/>
</dbReference>
<dbReference type="PANTHER" id="PTHR43690">
    <property type="entry name" value="NARDILYSIN"/>
    <property type="match status" value="1"/>
</dbReference>
<name>A0ABP0L416_9DINO</name>
<evidence type="ECO:0000259" key="9">
    <source>
        <dbReference type="Pfam" id="PF00675"/>
    </source>
</evidence>
<evidence type="ECO:0000259" key="10">
    <source>
        <dbReference type="Pfam" id="PF05193"/>
    </source>
</evidence>
<proteinExistence type="inferred from homology"/>
<dbReference type="PANTHER" id="PTHR43690:SF18">
    <property type="entry name" value="INSULIN-DEGRADING ENZYME-RELATED"/>
    <property type="match status" value="1"/>
</dbReference>
<dbReference type="Gene3D" id="3.30.830.10">
    <property type="entry name" value="Metalloenzyme, LuxS/M16 peptidase-like"/>
    <property type="match status" value="4"/>
</dbReference>
<keyword evidence="6" id="KW-0482">Metalloprotease</keyword>
<dbReference type="InterPro" id="IPR050626">
    <property type="entry name" value="Peptidase_M16"/>
</dbReference>
<dbReference type="InterPro" id="IPR054734">
    <property type="entry name" value="PqqF-like_C_4"/>
</dbReference>
<feature type="chain" id="PRO_5046886061" evidence="8">
    <location>
        <begin position="18"/>
        <end position="1078"/>
    </location>
</feature>
<evidence type="ECO:0000313" key="12">
    <source>
        <dbReference type="EMBL" id="CAK9032964.1"/>
    </source>
</evidence>
<reference evidence="12 13" key="1">
    <citation type="submission" date="2024-02" db="EMBL/GenBank/DDBJ databases">
        <authorList>
            <person name="Chen Y."/>
            <person name="Shah S."/>
            <person name="Dougan E. K."/>
            <person name="Thang M."/>
            <person name="Chan C."/>
        </authorList>
    </citation>
    <scope>NUCLEOTIDE SEQUENCE [LARGE SCALE GENOMIC DNA]</scope>
</reference>
<comment type="caution">
    <text evidence="12">The sequence shown here is derived from an EMBL/GenBank/DDBJ whole genome shotgun (WGS) entry which is preliminary data.</text>
</comment>
<dbReference type="Proteomes" id="UP001642464">
    <property type="component" value="Unassembled WGS sequence"/>
</dbReference>
<feature type="compositionally biased region" description="Basic and acidic residues" evidence="7">
    <location>
        <begin position="1067"/>
        <end position="1078"/>
    </location>
</feature>
<keyword evidence="13" id="KW-1185">Reference proteome</keyword>
<comment type="similarity">
    <text evidence="1">Belongs to the peptidase M16 family.</text>
</comment>
<evidence type="ECO:0000256" key="6">
    <source>
        <dbReference type="ARBA" id="ARBA00023049"/>
    </source>
</evidence>
<dbReference type="SUPFAM" id="SSF63411">
    <property type="entry name" value="LuxS/MPP-like metallohydrolase"/>
    <property type="match status" value="3"/>
</dbReference>
<dbReference type="GO" id="GO:0006508">
    <property type="term" value="P:proteolysis"/>
    <property type="evidence" value="ECO:0007669"/>
    <property type="project" value="UniProtKB-KW"/>
</dbReference>
<feature type="signal peptide" evidence="8">
    <location>
        <begin position="1"/>
        <end position="17"/>
    </location>
</feature>
<evidence type="ECO:0000256" key="5">
    <source>
        <dbReference type="ARBA" id="ARBA00022833"/>
    </source>
</evidence>
<dbReference type="InterPro" id="IPR007863">
    <property type="entry name" value="Peptidase_M16_C"/>
</dbReference>
<feature type="domain" description="Peptidase M16 C-terminal" evidence="10">
    <location>
        <begin position="218"/>
        <end position="388"/>
    </location>
</feature>
<accession>A0ABP0L416</accession>
<evidence type="ECO:0000256" key="8">
    <source>
        <dbReference type="SAM" id="SignalP"/>
    </source>
</evidence>
<keyword evidence="2 12" id="KW-0645">Protease</keyword>
<keyword evidence="3" id="KW-0479">Metal-binding</keyword>
<dbReference type="Pfam" id="PF00675">
    <property type="entry name" value="Peptidase_M16"/>
    <property type="match status" value="1"/>
</dbReference>
<keyword evidence="8" id="KW-0732">Signal</keyword>
<dbReference type="InterPro" id="IPR011249">
    <property type="entry name" value="Metalloenz_LuxS/M16"/>
</dbReference>
<keyword evidence="4" id="KW-0378">Hydrolase</keyword>
<evidence type="ECO:0000259" key="11">
    <source>
        <dbReference type="Pfam" id="PF22456"/>
    </source>
</evidence>
<evidence type="ECO:0000256" key="2">
    <source>
        <dbReference type="ARBA" id="ARBA00022670"/>
    </source>
</evidence>
<dbReference type="InterPro" id="IPR011765">
    <property type="entry name" value="Pept_M16_N"/>
</dbReference>
<organism evidence="12 13">
    <name type="scientific">Durusdinium trenchii</name>
    <dbReference type="NCBI Taxonomy" id="1381693"/>
    <lineage>
        <taxon>Eukaryota</taxon>
        <taxon>Sar</taxon>
        <taxon>Alveolata</taxon>
        <taxon>Dinophyceae</taxon>
        <taxon>Suessiales</taxon>
        <taxon>Symbiodiniaceae</taxon>
        <taxon>Durusdinium</taxon>
    </lineage>
</organism>
<feature type="region of interest" description="Disordered" evidence="7">
    <location>
        <begin position="1054"/>
        <end position="1078"/>
    </location>
</feature>
<feature type="compositionally biased region" description="Acidic residues" evidence="7">
    <location>
        <begin position="1056"/>
        <end position="1066"/>
    </location>
</feature>
<evidence type="ECO:0000256" key="3">
    <source>
        <dbReference type="ARBA" id="ARBA00022723"/>
    </source>
</evidence>